<dbReference type="EMBL" id="MLJW01000067">
    <property type="protein sequence ID" value="OIR03294.1"/>
    <property type="molecule type" value="Genomic_DNA"/>
</dbReference>
<dbReference type="PANTHER" id="PTHR30632">
    <property type="entry name" value="MOLYBDATE-BINDING PERIPLASMIC PROTEIN"/>
    <property type="match status" value="1"/>
</dbReference>
<gene>
    <name evidence="1" type="primary">sbpA_3</name>
    <name evidence="1" type="ORF">GALL_145660</name>
</gene>
<proteinExistence type="predicted"/>
<evidence type="ECO:0000313" key="1">
    <source>
        <dbReference type="EMBL" id="OIR03294.1"/>
    </source>
</evidence>
<dbReference type="AlphaFoldDB" id="A0A1J5STB7"/>
<dbReference type="SUPFAM" id="SSF53850">
    <property type="entry name" value="Periplasmic binding protein-like II"/>
    <property type="match status" value="1"/>
</dbReference>
<sequence length="344" mass="37497">MISTDAIFKATNATLRRAIPSSLLAVAVSMLVSFLSGFTLACAADQDLGVYPPWSHGENNPVESRGLEFTVPEVDNLPDFHGNPINPKLSIFVGGNYFFAMAPLVQAFEKKYPELKGKIYYETIPPGLLAEQINQDGTITVGNMTWTVHADVYAAGLRRIDSTIKEGYAVGPAISYATNTLTIMIPKGNPAKISSLNDLSKPGVRLVMPNPAFEGIGRQIKNSLAKAGGEDLVRAVYETKVKNGETILTHIHHRQSPLYLMQGKADAGVTWQSEAIFQEQAGNPISHVVIPDNQNATGIYAVALIKGAPHPKEGKKWIEFLKSPEAQEIFKRFGFKSYQGETPQ</sequence>
<dbReference type="Gene3D" id="3.40.190.10">
    <property type="entry name" value="Periplasmic binding protein-like II"/>
    <property type="match status" value="2"/>
</dbReference>
<dbReference type="PANTHER" id="PTHR30632:SF0">
    <property type="entry name" value="SULFATE-BINDING PROTEIN"/>
    <property type="match status" value="1"/>
</dbReference>
<organism evidence="1">
    <name type="scientific">mine drainage metagenome</name>
    <dbReference type="NCBI Taxonomy" id="410659"/>
    <lineage>
        <taxon>unclassified sequences</taxon>
        <taxon>metagenomes</taxon>
        <taxon>ecological metagenomes</taxon>
    </lineage>
</organism>
<dbReference type="GO" id="GO:0030973">
    <property type="term" value="F:molybdate ion binding"/>
    <property type="evidence" value="ECO:0007669"/>
    <property type="project" value="TreeGrafter"/>
</dbReference>
<dbReference type="Pfam" id="PF13531">
    <property type="entry name" value="SBP_bac_11"/>
    <property type="match status" value="1"/>
</dbReference>
<dbReference type="GO" id="GO:0015689">
    <property type="term" value="P:molybdate ion transport"/>
    <property type="evidence" value="ECO:0007669"/>
    <property type="project" value="TreeGrafter"/>
</dbReference>
<reference evidence="1" key="1">
    <citation type="submission" date="2016-10" db="EMBL/GenBank/DDBJ databases">
        <title>Sequence of Gallionella enrichment culture.</title>
        <authorList>
            <person name="Poehlein A."/>
            <person name="Muehling M."/>
            <person name="Daniel R."/>
        </authorList>
    </citation>
    <scope>NUCLEOTIDE SEQUENCE</scope>
</reference>
<accession>A0A1J5STB7</accession>
<protein>
    <submittedName>
        <fullName evidence="1">Sulfate-binding protein</fullName>
    </submittedName>
</protein>
<name>A0A1J5STB7_9ZZZZ</name>
<dbReference type="InterPro" id="IPR050682">
    <property type="entry name" value="ModA/WtpA"/>
</dbReference>
<comment type="caution">
    <text evidence="1">The sequence shown here is derived from an EMBL/GenBank/DDBJ whole genome shotgun (WGS) entry which is preliminary data.</text>
</comment>